<feature type="binding site" evidence="3">
    <location>
        <position position="134"/>
    </location>
    <ligand>
        <name>Fe cation</name>
        <dbReference type="ChEBI" id="CHEBI:24875"/>
    </ligand>
</feature>
<comment type="similarity">
    <text evidence="1 3">Belongs to the polypeptide deformylase family.</text>
</comment>
<dbReference type="Gene3D" id="3.90.45.10">
    <property type="entry name" value="Peptide deformylase"/>
    <property type="match status" value="1"/>
</dbReference>
<dbReference type="PANTHER" id="PTHR10458">
    <property type="entry name" value="PEPTIDE DEFORMYLASE"/>
    <property type="match status" value="1"/>
</dbReference>
<evidence type="ECO:0000313" key="5">
    <source>
        <dbReference type="Proteomes" id="UP000070366"/>
    </source>
</evidence>
<keyword evidence="5" id="KW-1185">Reference proteome</keyword>
<dbReference type="EMBL" id="LSZW01000063">
    <property type="protein sequence ID" value="KXK64966.1"/>
    <property type="molecule type" value="Genomic_DNA"/>
</dbReference>
<comment type="function">
    <text evidence="3">Removes the formyl group from the N-terminal Met of newly synthesized proteins. Requires at least a dipeptide for an efficient rate of reaction. N-terminal L-methionine is a prerequisite for activity but the enzyme has broad specificity at other positions.</text>
</comment>
<dbReference type="STRING" id="626937.HMPREF3293_02215"/>
<evidence type="ECO:0000313" key="4">
    <source>
        <dbReference type="EMBL" id="KXK64966.1"/>
    </source>
</evidence>
<dbReference type="KEGG" id="cmiu:B1H56_04230"/>
<dbReference type="NCBIfam" id="NF001159">
    <property type="entry name" value="PRK00150.1-3"/>
    <property type="match status" value="1"/>
</dbReference>
<feature type="binding site" evidence="3">
    <location>
        <position position="88"/>
    </location>
    <ligand>
        <name>Fe cation</name>
        <dbReference type="ChEBI" id="CHEBI:24875"/>
    </ligand>
</feature>
<protein>
    <recommendedName>
        <fullName evidence="3">Peptide deformylase</fullName>
        <shortName evidence="3">PDF</shortName>
        <ecNumber evidence="3">3.5.1.88</ecNumber>
    </recommendedName>
    <alternativeName>
        <fullName evidence="3">Polypeptide deformylase</fullName>
    </alternativeName>
</protein>
<dbReference type="EC" id="3.5.1.88" evidence="3"/>
<evidence type="ECO:0000256" key="2">
    <source>
        <dbReference type="ARBA" id="ARBA00023004"/>
    </source>
</evidence>
<name>A0A136Q359_9FIRM</name>
<dbReference type="Pfam" id="PF01327">
    <property type="entry name" value="Pep_deformylase"/>
    <property type="match status" value="1"/>
</dbReference>
<dbReference type="NCBIfam" id="TIGR00079">
    <property type="entry name" value="pept_deformyl"/>
    <property type="match status" value="1"/>
</dbReference>
<gene>
    <name evidence="3" type="primary">def</name>
    <name evidence="4" type="ORF">HMPREF3293_02215</name>
</gene>
<dbReference type="PANTHER" id="PTHR10458:SF22">
    <property type="entry name" value="PEPTIDE DEFORMYLASE"/>
    <property type="match status" value="1"/>
</dbReference>
<dbReference type="InterPro" id="IPR023635">
    <property type="entry name" value="Peptide_deformylase"/>
</dbReference>
<sequence length="162" mass="18000">MATRTILLKDNPRLRKTSRPVTKINKHITDLLDDMAQTMYEARGVGLAAPQVGVLRRVVVIDVGEGLLELINPEIIHAEGQQRVEEGCLSLPDDVGFVIRPAKVTVRALDRSGEEHEYVGEDLLARAFAHEIDHLDGILFTDKMVERVEPDGAGENVDEQEL</sequence>
<dbReference type="GO" id="GO:0046872">
    <property type="term" value="F:metal ion binding"/>
    <property type="evidence" value="ECO:0007669"/>
    <property type="project" value="UniProtKB-KW"/>
</dbReference>
<dbReference type="InterPro" id="IPR036821">
    <property type="entry name" value="Peptide_deformylase_sf"/>
</dbReference>
<evidence type="ECO:0000256" key="3">
    <source>
        <dbReference type="HAMAP-Rule" id="MF_00163"/>
    </source>
</evidence>
<dbReference type="PATRIC" id="fig|626937.4.peg.2183"/>
<organism evidence="4 5">
    <name type="scientific">Christensenella minuta</name>
    <dbReference type="NCBI Taxonomy" id="626937"/>
    <lineage>
        <taxon>Bacteria</taxon>
        <taxon>Bacillati</taxon>
        <taxon>Bacillota</taxon>
        <taxon>Clostridia</taxon>
        <taxon>Christensenellales</taxon>
        <taxon>Christensenellaceae</taxon>
        <taxon>Christensenella</taxon>
    </lineage>
</organism>
<dbReference type="GO" id="GO:0006412">
    <property type="term" value="P:translation"/>
    <property type="evidence" value="ECO:0007669"/>
    <property type="project" value="UniProtKB-UniRule"/>
</dbReference>
<dbReference type="RefSeq" id="WP_066518591.1">
    <property type="nucleotide sequence ID" value="NZ_CABMOF010000001.1"/>
</dbReference>
<comment type="cofactor">
    <cofactor evidence="3">
        <name>Fe(2+)</name>
        <dbReference type="ChEBI" id="CHEBI:29033"/>
    </cofactor>
    <text evidence="3">Binds 1 Fe(2+) ion.</text>
</comment>
<reference evidence="5" key="1">
    <citation type="submission" date="2016-02" db="EMBL/GenBank/DDBJ databases">
        <authorList>
            <person name="Mitreva M."/>
            <person name="Pepin K.H."/>
            <person name="Mihindukulasuriya K.A."/>
            <person name="Fulton R."/>
            <person name="Fronick C."/>
            <person name="O'Laughlin M."/>
            <person name="Miner T."/>
            <person name="Herter B."/>
            <person name="Rosa B.A."/>
            <person name="Cordes M."/>
            <person name="Tomlinson C."/>
            <person name="Wollam A."/>
            <person name="Palsikar V.B."/>
            <person name="Mardis E.R."/>
            <person name="Wilson R.K."/>
        </authorList>
    </citation>
    <scope>NUCLEOTIDE SEQUENCE [LARGE SCALE GENOMIC DNA]</scope>
    <source>
        <strain evidence="5">DSM 22607</strain>
    </source>
</reference>
<dbReference type="CDD" id="cd00487">
    <property type="entry name" value="Pep_deformylase"/>
    <property type="match status" value="1"/>
</dbReference>
<evidence type="ECO:0000256" key="1">
    <source>
        <dbReference type="ARBA" id="ARBA00010759"/>
    </source>
</evidence>
<dbReference type="Proteomes" id="UP000070366">
    <property type="component" value="Unassembled WGS sequence"/>
</dbReference>
<dbReference type="AlphaFoldDB" id="A0A136Q359"/>
<keyword evidence="3" id="KW-0479">Metal-binding</keyword>
<dbReference type="HAMAP" id="MF_00163">
    <property type="entry name" value="Pep_deformylase"/>
    <property type="match status" value="1"/>
</dbReference>
<proteinExistence type="inferred from homology"/>
<feature type="binding site" evidence="3">
    <location>
        <position position="130"/>
    </location>
    <ligand>
        <name>Fe cation</name>
        <dbReference type="ChEBI" id="CHEBI:24875"/>
    </ligand>
</feature>
<dbReference type="SUPFAM" id="SSF56420">
    <property type="entry name" value="Peptide deformylase"/>
    <property type="match status" value="1"/>
</dbReference>
<dbReference type="GO" id="GO:0042586">
    <property type="term" value="F:peptide deformylase activity"/>
    <property type="evidence" value="ECO:0007669"/>
    <property type="project" value="UniProtKB-UniRule"/>
</dbReference>
<comment type="catalytic activity">
    <reaction evidence="3">
        <text>N-terminal N-formyl-L-methionyl-[peptide] + H2O = N-terminal L-methionyl-[peptide] + formate</text>
        <dbReference type="Rhea" id="RHEA:24420"/>
        <dbReference type="Rhea" id="RHEA-COMP:10639"/>
        <dbReference type="Rhea" id="RHEA-COMP:10640"/>
        <dbReference type="ChEBI" id="CHEBI:15377"/>
        <dbReference type="ChEBI" id="CHEBI:15740"/>
        <dbReference type="ChEBI" id="CHEBI:49298"/>
        <dbReference type="ChEBI" id="CHEBI:64731"/>
        <dbReference type="EC" id="3.5.1.88"/>
    </reaction>
</comment>
<keyword evidence="3" id="KW-0648">Protein biosynthesis</keyword>
<dbReference type="PIRSF" id="PIRSF004749">
    <property type="entry name" value="Pep_def"/>
    <property type="match status" value="1"/>
</dbReference>
<dbReference type="OrthoDB" id="9784988at2"/>
<keyword evidence="3" id="KW-0378">Hydrolase</keyword>
<keyword evidence="2 3" id="KW-0408">Iron</keyword>
<comment type="caution">
    <text evidence="4">The sequence shown here is derived from an EMBL/GenBank/DDBJ whole genome shotgun (WGS) entry which is preliminary data.</text>
</comment>
<dbReference type="PRINTS" id="PR01576">
    <property type="entry name" value="PDEFORMYLASE"/>
</dbReference>
<feature type="active site" evidence="3">
    <location>
        <position position="131"/>
    </location>
</feature>
<accession>A0A136Q359</accession>